<dbReference type="GO" id="GO:0005886">
    <property type="term" value="C:plasma membrane"/>
    <property type="evidence" value="ECO:0007669"/>
    <property type="project" value="TreeGrafter"/>
</dbReference>
<gene>
    <name evidence="7" type="primary">mrdB</name>
    <name evidence="7" type="ordered locus">HMU03920</name>
</gene>
<feature type="transmembrane region" description="Helical" evidence="6">
    <location>
        <begin position="12"/>
        <end position="33"/>
    </location>
</feature>
<name>D3UGN3_HELM1</name>
<sequence length="392" mass="44190">MGFGMIDRRILTHFDFLLVFLVVPIVVLSFLLVNGFDSSKGLRELIYVGIGIGLFFIFFLIPFRRLSRSITIFYWLFIGMLLIIDLYGAVRLGAQRWIIIPGTGMSFQPSEPMKIALILMLANLICHNPPPKGGYHLKEIIKFSFYILLPVFLVARQPDLGSAIVIFLMGYGILFIVGIQKRLIFWALGLFIVFAPILYSSNMLTRWEYQAKRIHDFIATTPSHQVQQSLIAIGSAGWVGKSKENITQTKFGFLPIPITDIIFSYYVERFGFLGALALFVIYIVLILHILSFCLLDSRDYFLQVVAGGIAILLFVYMSVNIAMTVNFAPIVGIPLPFLSYGGSSFVTFMILLGILENLLAFKFDFEYNSSPIANMRKKRKGPLAQLVRALGS</sequence>
<comment type="subcellular location">
    <subcellularLocation>
        <location evidence="1">Membrane</location>
        <topology evidence="1">Multi-pass membrane protein</topology>
    </subcellularLocation>
</comment>
<dbReference type="KEGG" id="hms:HMU03920"/>
<proteinExistence type="predicted"/>
<dbReference type="GO" id="GO:0032153">
    <property type="term" value="C:cell division site"/>
    <property type="evidence" value="ECO:0007669"/>
    <property type="project" value="TreeGrafter"/>
</dbReference>
<accession>D3UGN3</accession>
<feature type="transmembrane region" description="Helical" evidence="6">
    <location>
        <begin position="270"/>
        <end position="293"/>
    </location>
</feature>
<evidence type="ECO:0000256" key="2">
    <source>
        <dbReference type="ARBA" id="ARBA00022692"/>
    </source>
</evidence>
<keyword evidence="2 6" id="KW-0812">Transmembrane</keyword>
<organism evidence="7 8">
    <name type="scientific">Helicobacter mustelae (strain ATCC 43772 / CCUG 25715 / CIP 103759 / LMG 18044 / NCTC 12198 / R85-136P)</name>
    <name type="common">Campylobacter mustelae</name>
    <dbReference type="NCBI Taxonomy" id="679897"/>
    <lineage>
        <taxon>Bacteria</taxon>
        <taxon>Pseudomonadati</taxon>
        <taxon>Campylobacterota</taxon>
        <taxon>Epsilonproteobacteria</taxon>
        <taxon>Campylobacterales</taxon>
        <taxon>Helicobacteraceae</taxon>
        <taxon>Helicobacter</taxon>
    </lineage>
</organism>
<evidence type="ECO:0000256" key="1">
    <source>
        <dbReference type="ARBA" id="ARBA00004141"/>
    </source>
</evidence>
<feature type="transmembrane region" description="Helical" evidence="6">
    <location>
        <begin position="161"/>
        <end position="178"/>
    </location>
</feature>
<feature type="transmembrane region" description="Helical" evidence="6">
    <location>
        <begin position="300"/>
        <end position="317"/>
    </location>
</feature>
<keyword evidence="5 6" id="KW-0472">Membrane</keyword>
<dbReference type="InterPro" id="IPR001182">
    <property type="entry name" value="FtsW/RodA"/>
</dbReference>
<dbReference type="eggNOG" id="COG0772">
    <property type="taxonomic scope" value="Bacteria"/>
</dbReference>
<protein>
    <submittedName>
        <fullName evidence="7">RodA protein homolog</fullName>
    </submittedName>
</protein>
<dbReference type="STRING" id="679897.HMU03920"/>
<evidence type="ECO:0000313" key="7">
    <source>
        <dbReference type="EMBL" id="CBG39654.1"/>
    </source>
</evidence>
<feature type="transmembrane region" description="Helical" evidence="6">
    <location>
        <begin position="45"/>
        <end position="63"/>
    </location>
</feature>
<reference evidence="7 8" key="1">
    <citation type="journal article" date="2010" name="BMC Genomics">
        <title>Comparative genomics and proteomics of Helicobacter mustelae, an ulcerogenic and carcinogenic gastric pathogen.</title>
        <authorList>
            <person name="O'Toole P.W."/>
            <person name="Snelling W.J."/>
            <person name="Canchaya C."/>
            <person name="Forde B.M."/>
            <person name="Hardie K.R."/>
            <person name="Josenhans C."/>
            <person name="Graham R.L.J."/>
            <person name="McMullan G."/>
            <person name="Parkhill J."/>
            <person name="Belda E."/>
            <person name="Bentley S.D."/>
        </authorList>
    </citation>
    <scope>NUCLEOTIDE SEQUENCE [LARGE SCALE GENOMIC DNA]</scope>
    <source>
        <strain evidence="8">ATCC 43772 / LMG 18044 / NCTC 12198 / 12198</strain>
    </source>
</reference>
<dbReference type="GO" id="GO:0051301">
    <property type="term" value="P:cell division"/>
    <property type="evidence" value="ECO:0007669"/>
    <property type="project" value="InterPro"/>
</dbReference>
<evidence type="ECO:0000256" key="5">
    <source>
        <dbReference type="ARBA" id="ARBA00023136"/>
    </source>
</evidence>
<feature type="transmembrane region" description="Helical" evidence="6">
    <location>
        <begin position="72"/>
        <end position="92"/>
    </location>
</feature>
<evidence type="ECO:0000256" key="6">
    <source>
        <dbReference type="SAM" id="Phobius"/>
    </source>
</evidence>
<dbReference type="HOGENOM" id="CLU_029243_2_1_7"/>
<feature type="transmembrane region" description="Helical" evidence="6">
    <location>
        <begin position="337"/>
        <end position="355"/>
    </location>
</feature>
<evidence type="ECO:0000313" key="8">
    <source>
        <dbReference type="Proteomes" id="UP000001522"/>
    </source>
</evidence>
<dbReference type="Proteomes" id="UP000001522">
    <property type="component" value="Chromosome"/>
</dbReference>
<evidence type="ECO:0000256" key="3">
    <source>
        <dbReference type="ARBA" id="ARBA00022960"/>
    </source>
</evidence>
<dbReference type="GO" id="GO:0015648">
    <property type="term" value="F:lipid-linked peptidoglycan transporter activity"/>
    <property type="evidence" value="ECO:0007669"/>
    <property type="project" value="TreeGrafter"/>
</dbReference>
<dbReference type="AlphaFoldDB" id="D3UGN3"/>
<dbReference type="PANTHER" id="PTHR30474">
    <property type="entry name" value="CELL CYCLE PROTEIN"/>
    <property type="match status" value="1"/>
</dbReference>
<feature type="transmembrane region" description="Helical" evidence="6">
    <location>
        <begin position="183"/>
        <end position="199"/>
    </location>
</feature>
<keyword evidence="8" id="KW-1185">Reference proteome</keyword>
<dbReference type="GO" id="GO:0008360">
    <property type="term" value="P:regulation of cell shape"/>
    <property type="evidence" value="ECO:0007669"/>
    <property type="project" value="UniProtKB-KW"/>
</dbReference>
<evidence type="ECO:0000256" key="4">
    <source>
        <dbReference type="ARBA" id="ARBA00022989"/>
    </source>
</evidence>
<dbReference type="Pfam" id="PF01098">
    <property type="entry name" value="FTSW_RODA_SPOVE"/>
    <property type="match status" value="1"/>
</dbReference>
<keyword evidence="4 6" id="KW-1133">Transmembrane helix</keyword>
<dbReference type="EMBL" id="FN555004">
    <property type="protein sequence ID" value="CBG39654.1"/>
    <property type="molecule type" value="Genomic_DNA"/>
</dbReference>
<dbReference type="PANTHER" id="PTHR30474:SF1">
    <property type="entry name" value="PEPTIDOGLYCAN GLYCOSYLTRANSFERASE MRDB"/>
    <property type="match status" value="1"/>
</dbReference>
<keyword evidence="3" id="KW-0133">Cell shape</keyword>